<accession>A0A665W7T9</accession>
<dbReference type="GO" id="GO:0034359">
    <property type="term" value="C:mature chylomicron"/>
    <property type="evidence" value="ECO:0007669"/>
    <property type="project" value="TreeGrafter"/>
</dbReference>
<reference evidence="17" key="2">
    <citation type="submission" date="2025-08" db="UniProtKB">
        <authorList>
            <consortium name="Ensembl"/>
        </authorList>
    </citation>
    <scope>IDENTIFICATION</scope>
</reference>
<evidence type="ECO:0000256" key="8">
    <source>
        <dbReference type="ARBA" id="ARBA00022548"/>
    </source>
</evidence>
<dbReference type="InterPro" id="IPR052418">
    <property type="entry name" value="Apolipoprotein_B"/>
</dbReference>
<sequence length="397" mass="45278">MEISQEITGNPEEGLVVSMSTPSAGLIAVQMQAKQPAQLKARVYGRYPVRELLLNIHTTWNMEMPYDVMLGLKEHVPAAVELVSEPAARTYNEIYKKAEKARKQGQVMFERAANSFAAVNPSEVMTSATEKIVETLKLYQKKVEIVLDAMMKFLRETKFQVPGYEQRLSGLEVYQKCSAFVAQVSEEAVQKIPEYFASMFTSVIDYLQDIEFTIPGSSYIINGREILEDLSVALRKIQQQVIATLRELGKIQLEDIINKFYAFVQFTTEQSEKLVQTLKSQNIKKISDFVIEMYRDAINSPVLANVAKQIGETYRIVMEYLKTVRAKIQNTLAEMSTEQLQADIQSWIDSLVKRMNAFHNNVIRTLKEKSKNVEQFVKVSDRTMEVDIPLPFVARSN</sequence>
<dbReference type="OMA" id="ASMEMVS"/>
<dbReference type="GO" id="GO:0034361">
    <property type="term" value="C:very-low-density lipoprotein particle"/>
    <property type="evidence" value="ECO:0007669"/>
    <property type="project" value="TreeGrafter"/>
</dbReference>
<keyword evidence="18" id="KW-1185">Reference proteome</keyword>
<reference evidence="17" key="1">
    <citation type="submission" date="2021-04" db="EMBL/GenBank/DDBJ databases">
        <authorList>
            <consortium name="Wellcome Sanger Institute Data Sharing"/>
        </authorList>
    </citation>
    <scope>NUCLEOTIDE SEQUENCE [LARGE SCALE GENOMIC DNA]</scope>
</reference>
<evidence type="ECO:0000256" key="15">
    <source>
        <dbReference type="ARBA" id="ARBA00023221"/>
    </source>
</evidence>
<proteinExistence type="predicted"/>
<protein>
    <submittedName>
        <fullName evidence="17">Uncharacterized protein</fullName>
    </submittedName>
</protein>
<keyword evidence="11" id="KW-0427">LDL</keyword>
<keyword evidence="4" id="KW-0813">Transport</keyword>
<evidence type="ECO:0000256" key="9">
    <source>
        <dbReference type="ARBA" id="ARBA00022674"/>
    </source>
</evidence>
<evidence type="ECO:0000256" key="6">
    <source>
        <dbReference type="ARBA" id="ARBA00022513"/>
    </source>
</evidence>
<keyword evidence="7" id="KW-0964">Secreted</keyword>
<keyword evidence="14" id="KW-1207">Sterol metabolism</keyword>
<evidence type="ECO:0000256" key="4">
    <source>
        <dbReference type="ARBA" id="ARBA00022448"/>
    </source>
</evidence>
<keyword evidence="8" id="KW-0153">Cholesterol metabolism</keyword>
<keyword evidence="16" id="KW-0850">VLDL</keyword>
<dbReference type="GO" id="GO:0050750">
    <property type="term" value="F:low-density lipoprotein particle receptor binding"/>
    <property type="evidence" value="ECO:0007669"/>
    <property type="project" value="TreeGrafter"/>
</dbReference>
<evidence type="ECO:0000256" key="11">
    <source>
        <dbReference type="ARBA" id="ARBA00022710"/>
    </source>
</evidence>
<dbReference type="GO" id="GO:0034362">
    <property type="term" value="C:low-density lipoprotein particle"/>
    <property type="evidence" value="ECO:0007669"/>
    <property type="project" value="TreeGrafter"/>
</dbReference>
<dbReference type="AlphaFoldDB" id="A0A665W7T9"/>
<evidence type="ECO:0000256" key="1">
    <source>
        <dbReference type="ARBA" id="ARBA00004496"/>
    </source>
</evidence>
<keyword evidence="13" id="KW-0443">Lipid metabolism</keyword>
<evidence type="ECO:0000256" key="3">
    <source>
        <dbReference type="ARBA" id="ARBA00004613"/>
    </source>
</evidence>
<evidence type="ECO:0000256" key="16">
    <source>
        <dbReference type="ARBA" id="ARBA00023313"/>
    </source>
</evidence>
<evidence type="ECO:0000256" key="10">
    <source>
        <dbReference type="ARBA" id="ARBA00022677"/>
    </source>
</evidence>
<name>A0A665W7T9_ECHNA</name>
<evidence type="ECO:0000256" key="12">
    <source>
        <dbReference type="ARBA" id="ARBA00023055"/>
    </source>
</evidence>
<evidence type="ECO:0000256" key="7">
    <source>
        <dbReference type="ARBA" id="ARBA00022525"/>
    </source>
</evidence>
<dbReference type="PANTHER" id="PTHR13769:SF1">
    <property type="entry name" value="APOLIPOPROTEIN B-100"/>
    <property type="match status" value="1"/>
</dbReference>
<evidence type="ECO:0000313" key="17">
    <source>
        <dbReference type="Ensembl" id="ENSENLP00000040119.1"/>
    </source>
</evidence>
<dbReference type="GO" id="GO:0042953">
    <property type="term" value="P:lipoprotein transport"/>
    <property type="evidence" value="ECO:0007669"/>
    <property type="project" value="TreeGrafter"/>
</dbReference>
<reference evidence="17" key="3">
    <citation type="submission" date="2025-09" db="UniProtKB">
        <authorList>
            <consortium name="Ensembl"/>
        </authorList>
    </citation>
    <scope>IDENTIFICATION</scope>
</reference>
<keyword evidence="9" id="KW-0358">Heparin-binding</keyword>
<keyword evidence="12" id="KW-0445">Lipid transport</keyword>
<organism evidence="17 18">
    <name type="scientific">Echeneis naucrates</name>
    <name type="common">Live sharksucker</name>
    <dbReference type="NCBI Taxonomy" id="173247"/>
    <lineage>
        <taxon>Eukaryota</taxon>
        <taxon>Metazoa</taxon>
        <taxon>Chordata</taxon>
        <taxon>Craniata</taxon>
        <taxon>Vertebrata</taxon>
        <taxon>Euteleostomi</taxon>
        <taxon>Actinopterygii</taxon>
        <taxon>Neopterygii</taxon>
        <taxon>Teleostei</taxon>
        <taxon>Neoteleostei</taxon>
        <taxon>Acanthomorphata</taxon>
        <taxon>Carangaria</taxon>
        <taxon>Carangiformes</taxon>
        <taxon>Echeneidae</taxon>
        <taxon>Echeneis</taxon>
    </lineage>
</organism>
<evidence type="ECO:0000256" key="13">
    <source>
        <dbReference type="ARBA" id="ARBA00023098"/>
    </source>
</evidence>
<dbReference type="Proteomes" id="UP000472264">
    <property type="component" value="Chromosome 24"/>
</dbReference>
<evidence type="ECO:0000313" key="18">
    <source>
        <dbReference type="Proteomes" id="UP000472264"/>
    </source>
</evidence>
<comment type="subcellular location">
    <subcellularLocation>
        <location evidence="1">Cytoplasm</location>
    </subcellularLocation>
    <subcellularLocation>
        <location evidence="2">Lipid droplet</location>
    </subcellularLocation>
    <subcellularLocation>
        <location evidence="3">Secreted</location>
    </subcellularLocation>
</comment>
<dbReference type="GO" id="GO:0042632">
    <property type="term" value="P:cholesterol homeostasis"/>
    <property type="evidence" value="ECO:0007669"/>
    <property type="project" value="TreeGrafter"/>
</dbReference>
<dbReference type="InParanoid" id="A0A665W7T9"/>
<dbReference type="PANTHER" id="PTHR13769">
    <property type="entry name" value="APOLIPOPROTEIN B"/>
    <property type="match status" value="1"/>
</dbReference>
<keyword evidence="10" id="KW-0551">Lipid droplet</keyword>
<keyword evidence="5" id="KW-0963">Cytoplasm</keyword>
<dbReference type="GO" id="GO:0006642">
    <property type="term" value="P:triglyceride mobilization"/>
    <property type="evidence" value="ECO:0007669"/>
    <property type="project" value="TreeGrafter"/>
</dbReference>
<evidence type="ECO:0000256" key="5">
    <source>
        <dbReference type="ARBA" id="ARBA00022490"/>
    </source>
</evidence>
<keyword evidence="15" id="KW-0753">Steroid metabolism</keyword>
<keyword evidence="6" id="KW-0162">Chylomicron</keyword>
<dbReference type="Ensembl" id="ENSENLT00000041150.1">
    <property type="protein sequence ID" value="ENSENLP00000040119.1"/>
    <property type="gene ID" value="ENSENLG00000017265.1"/>
</dbReference>
<dbReference type="GO" id="GO:0030301">
    <property type="term" value="P:cholesterol transport"/>
    <property type="evidence" value="ECO:0007669"/>
    <property type="project" value="TreeGrafter"/>
</dbReference>
<evidence type="ECO:0000256" key="2">
    <source>
        <dbReference type="ARBA" id="ARBA00004502"/>
    </source>
</evidence>
<evidence type="ECO:0000256" key="14">
    <source>
        <dbReference type="ARBA" id="ARBA00023166"/>
    </source>
</evidence>
<dbReference type="GO" id="GO:0120020">
    <property type="term" value="F:cholesterol transfer activity"/>
    <property type="evidence" value="ECO:0007669"/>
    <property type="project" value="TreeGrafter"/>
</dbReference>